<feature type="transmembrane region" description="Helical" evidence="7">
    <location>
        <begin position="96"/>
        <end position="118"/>
    </location>
</feature>
<protein>
    <submittedName>
        <fullName evidence="9">Phosphonate transport system permease protein</fullName>
    </submittedName>
</protein>
<evidence type="ECO:0000259" key="8">
    <source>
        <dbReference type="PROSITE" id="PS50928"/>
    </source>
</evidence>
<feature type="transmembrane region" description="Helical" evidence="7">
    <location>
        <begin position="16"/>
        <end position="36"/>
    </location>
</feature>
<proteinExistence type="inferred from homology"/>
<dbReference type="EMBL" id="JACHXG010000004">
    <property type="protein sequence ID" value="MBB3089442.1"/>
    <property type="molecule type" value="Genomic_DNA"/>
</dbReference>
<dbReference type="CDD" id="cd06261">
    <property type="entry name" value="TM_PBP2"/>
    <property type="match status" value="1"/>
</dbReference>
<dbReference type="Gene3D" id="1.10.3720.10">
    <property type="entry name" value="MetI-like"/>
    <property type="match status" value="1"/>
</dbReference>
<dbReference type="InterPro" id="IPR035906">
    <property type="entry name" value="MetI-like_sf"/>
</dbReference>
<gene>
    <name evidence="9" type="ORF">FHS12_002388</name>
</gene>
<dbReference type="Proteomes" id="UP000577707">
    <property type="component" value="Unassembled WGS sequence"/>
</dbReference>
<keyword evidence="10" id="KW-1185">Reference proteome</keyword>
<reference evidence="9 10" key="1">
    <citation type="submission" date="2020-08" db="EMBL/GenBank/DDBJ databases">
        <title>Genomic Encyclopedia of Type Strains, Phase III (KMG-III): the genomes of soil and plant-associated and newly described type strains.</title>
        <authorList>
            <person name="Whitman W."/>
        </authorList>
    </citation>
    <scope>NUCLEOTIDE SEQUENCE [LARGE SCALE GENOMIC DNA]</scope>
    <source>
        <strain evidence="9 10">CECT 3302</strain>
    </source>
</reference>
<dbReference type="InterPro" id="IPR000515">
    <property type="entry name" value="MetI-like"/>
</dbReference>
<evidence type="ECO:0000256" key="7">
    <source>
        <dbReference type="RuleBase" id="RU363032"/>
    </source>
</evidence>
<keyword evidence="4 7" id="KW-0812">Transmembrane</keyword>
<evidence type="ECO:0000256" key="3">
    <source>
        <dbReference type="ARBA" id="ARBA00022475"/>
    </source>
</evidence>
<evidence type="ECO:0000256" key="4">
    <source>
        <dbReference type="ARBA" id="ARBA00022692"/>
    </source>
</evidence>
<dbReference type="PANTHER" id="PTHR30043:SF1">
    <property type="entry name" value="ABC TRANSPORT SYSTEM PERMEASE PROTEIN P69"/>
    <property type="match status" value="1"/>
</dbReference>
<feature type="transmembrane region" description="Helical" evidence="7">
    <location>
        <begin position="138"/>
        <end position="155"/>
    </location>
</feature>
<evidence type="ECO:0000256" key="1">
    <source>
        <dbReference type="ARBA" id="ARBA00004651"/>
    </source>
</evidence>
<name>A0A7W5F8Y4_9ACTN</name>
<evidence type="ECO:0000256" key="5">
    <source>
        <dbReference type="ARBA" id="ARBA00022989"/>
    </source>
</evidence>
<keyword evidence="2 7" id="KW-0813">Transport</keyword>
<accession>A0A7W5F8Y4</accession>
<comment type="similarity">
    <text evidence="7">Belongs to the binding-protein-dependent transport system permease family.</text>
</comment>
<comment type="subcellular location">
    <subcellularLocation>
        <location evidence="1 7">Cell membrane</location>
        <topology evidence="1 7">Multi-pass membrane protein</topology>
    </subcellularLocation>
</comment>
<dbReference type="GO" id="GO:0005886">
    <property type="term" value="C:plasma membrane"/>
    <property type="evidence" value="ECO:0007669"/>
    <property type="project" value="UniProtKB-SubCell"/>
</dbReference>
<organism evidence="9 10">
    <name type="scientific">Nocardioides albus</name>
    <dbReference type="NCBI Taxonomy" id="1841"/>
    <lineage>
        <taxon>Bacteria</taxon>
        <taxon>Bacillati</taxon>
        <taxon>Actinomycetota</taxon>
        <taxon>Actinomycetes</taxon>
        <taxon>Propionibacteriales</taxon>
        <taxon>Nocardioidaceae</taxon>
        <taxon>Nocardioides</taxon>
    </lineage>
</organism>
<feature type="transmembrane region" description="Helical" evidence="7">
    <location>
        <begin position="253"/>
        <end position="270"/>
    </location>
</feature>
<keyword evidence="5 7" id="KW-1133">Transmembrane helix</keyword>
<evidence type="ECO:0000313" key="9">
    <source>
        <dbReference type="EMBL" id="MBB3089442.1"/>
    </source>
</evidence>
<keyword evidence="3" id="KW-1003">Cell membrane</keyword>
<keyword evidence="6 7" id="KW-0472">Membrane</keyword>
<sequence length="292" mass="31498">MTSVTATTRPKPPPKWPYTAVGLALIGIVLVAGWSLDDAKWERLPQLPGEILQYAGQMLDGVLTWPGAHPEGQADPELTYGDWWLQALKLMGESVALAWVGTCVGALFSFPLAFLAAANTAPWFLRVPVQTFFNAIRAVPEILLAVIVMLPLFGLNPMAGAMAIGIHSIGSLGKLTLENIEAVDPRPVEAVTAAGATWWQRIRTAVIPQMMPETVAFWLYRFEVNIRASAILGVVSAGGIGALLNRVLRGREWEWGGIMLAVIIIVTILVDQLSATLRHRILHGAEATAVAA</sequence>
<evidence type="ECO:0000256" key="6">
    <source>
        <dbReference type="ARBA" id="ARBA00023136"/>
    </source>
</evidence>
<evidence type="ECO:0000256" key="2">
    <source>
        <dbReference type="ARBA" id="ARBA00022448"/>
    </source>
</evidence>
<dbReference type="RefSeq" id="WP_183545351.1">
    <property type="nucleotide sequence ID" value="NZ_BMQT01000002.1"/>
</dbReference>
<feature type="domain" description="ABC transmembrane type-1" evidence="8">
    <location>
        <begin position="91"/>
        <end position="274"/>
    </location>
</feature>
<dbReference type="GO" id="GO:0015416">
    <property type="term" value="F:ABC-type phosphonate transporter activity"/>
    <property type="evidence" value="ECO:0007669"/>
    <property type="project" value="InterPro"/>
</dbReference>
<dbReference type="PANTHER" id="PTHR30043">
    <property type="entry name" value="PHOSPHONATES TRANSPORT SYSTEM PERMEASE PROTEIN"/>
    <property type="match status" value="1"/>
</dbReference>
<dbReference type="InterPro" id="IPR005769">
    <property type="entry name" value="PhnE/PtxC"/>
</dbReference>
<dbReference type="NCBIfam" id="TIGR01097">
    <property type="entry name" value="PhnE"/>
    <property type="match status" value="1"/>
</dbReference>
<dbReference type="SUPFAM" id="SSF161098">
    <property type="entry name" value="MetI-like"/>
    <property type="match status" value="1"/>
</dbReference>
<feature type="transmembrane region" description="Helical" evidence="7">
    <location>
        <begin position="228"/>
        <end position="247"/>
    </location>
</feature>
<dbReference type="AlphaFoldDB" id="A0A7W5F8Y4"/>
<comment type="caution">
    <text evidence="9">The sequence shown here is derived from an EMBL/GenBank/DDBJ whole genome shotgun (WGS) entry which is preliminary data.</text>
</comment>
<dbReference type="Pfam" id="PF00528">
    <property type="entry name" value="BPD_transp_1"/>
    <property type="match status" value="1"/>
</dbReference>
<evidence type="ECO:0000313" key="10">
    <source>
        <dbReference type="Proteomes" id="UP000577707"/>
    </source>
</evidence>
<dbReference type="PROSITE" id="PS50928">
    <property type="entry name" value="ABC_TM1"/>
    <property type="match status" value="1"/>
</dbReference>